<protein>
    <submittedName>
        <fullName evidence="3">ML domain-containing protein</fullName>
    </submittedName>
</protein>
<dbReference type="PANTHER" id="PTHR35573:SF3">
    <property type="entry name" value="ML DOMAIN-CONTAINING PROTEIN"/>
    <property type="match status" value="1"/>
</dbReference>
<accession>A0A0N4Z9X3</accession>
<proteinExistence type="predicted"/>
<dbReference type="PROSITE" id="PS51257">
    <property type="entry name" value="PROKAR_LIPOPROTEIN"/>
    <property type="match status" value="1"/>
</dbReference>
<sequence>MMIKILLLLIPTIVSCFLYPKVSMLKKDCGFPNGTDTGIHIFNCNSRLDMSIKIINGKLVSKTGEIIYPIDPRISMILHLEAQNNGVQINNNRVNVKIYEYTNYWLSNKCKWIDVPTFGLLNNIDGCKYSHNCPLKKGKIDVKIPLDLSPYSSIIDLLASRKAYQIDVKMYNYNYNDTKHEEFACASTQLRFKI</sequence>
<dbReference type="PANTHER" id="PTHR35573">
    <property type="entry name" value="PROTEIN CBG22129"/>
    <property type="match status" value="1"/>
</dbReference>
<evidence type="ECO:0000313" key="2">
    <source>
        <dbReference type="Proteomes" id="UP000038045"/>
    </source>
</evidence>
<evidence type="ECO:0000256" key="1">
    <source>
        <dbReference type="SAM" id="SignalP"/>
    </source>
</evidence>
<feature type="signal peptide" evidence="1">
    <location>
        <begin position="1"/>
        <end position="16"/>
    </location>
</feature>
<dbReference type="Proteomes" id="UP000038045">
    <property type="component" value="Unplaced"/>
</dbReference>
<organism evidence="2 3">
    <name type="scientific">Parastrongyloides trichosuri</name>
    <name type="common">Possum-specific nematode worm</name>
    <dbReference type="NCBI Taxonomy" id="131310"/>
    <lineage>
        <taxon>Eukaryota</taxon>
        <taxon>Metazoa</taxon>
        <taxon>Ecdysozoa</taxon>
        <taxon>Nematoda</taxon>
        <taxon>Chromadorea</taxon>
        <taxon>Rhabditida</taxon>
        <taxon>Tylenchina</taxon>
        <taxon>Panagrolaimomorpha</taxon>
        <taxon>Strongyloidoidea</taxon>
        <taxon>Strongyloididae</taxon>
        <taxon>Parastrongyloides</taxon>
    </lineage>
</organism>
<keyword evidence="2" id="KW-1185">Reference proteome</keyword>
<evidence type="ECO:0000313" key="3">
    <source>
        <dbReference type="WBParaSite" id="PTRK_0000418100.2"/>
    </source>
</evidence>
<keyword evidence="1" id="KW-0732">Signal</keyword>
<name>A0A0N4Z9X3_PARTI</name>
<dbReference type="WBParaSite" id="PTRK_0000418100.2">
    <property type="protein sequence ID" value="PTRK_0000418100.2"/>
    <property type="gene ID" value="PTRK_0000418100"/>
</dbReference>
<reference evidence="3" key="1">
    <citation type="submission" date="2017-02" db="UniProtKB">
        <authorList>
            <consortium name="WormBaseParasite"/>
        </authorList>
    </citation>
    <scope>IDENTIFICATION</scope>
</reference>
<dbReference type="AlphaFoldDB" id="A0A0N4Z9X3"/>
<feature type="chain" id="PRO_5005891366" evidence="1">
    <location>
        <begin position="17"/>
        <end position="194"/>
    </location>
</feature>